<evidence type="ECO:0000259" key="8">
    <source>
        <dbReference type="PROSITE" id="PS50975"/>
    </source>
</evidence>
<evidence type="ECO:0000256" key="4">
    <source>
        <dbReference type="ARBA" id="ARBA00022840"/>
    </source>
</evidence>
<evidence type="ECO:0000256" key="3">
    <source>
        <dbReference type="ARBA" id="ARBA00022741"/>
    </source>
</evidence>
<evidence type="ECO:0000256" key="5">
    <source>
        <dbReference type="ARBA" id="ARBA00023267"/>
    </source>
</evidence>
<dbReference type="SUPFAM" id="SSF51230">
    <property type="entry name" value="Single hybrid motif"/>
    <property type="match status" value="1"/>
</dbReference>
<dbReference type="SUPFAM" id="SSF52440">
    <property type="entry name" value="PreATP-grasp domain"/>
    <property type="match status" value="1"/>
</dbReference>
<dbReference type="InterPro" id="IPR011053">
    <property type="entry name" value="Single_hybrid_motif"/>
</dbReference>
<keyword evidence="5" id="KW-0092">Biotin</keyword>
<dbReference type="AlphaFoldDB" id="A0A7J7KFR4"/>
<evidence type="ECO:0000313" key="11">
    <source>
        <dbReference type="Proteomes" id="UP000593567"/>
    </source>
</evidence>
<evidence type="ECO:0000259" key="9">
    <source>
        <dbReference type="PROSITE" id="PS50979"/>
    </source>
</evidence>
<dbReference type="PROSITE" id="PS00188">
    <property type="entry name" value="BIOTIN"/>
    <property type="match status" value="1"/>
</dbReference>
<dbReference type="PROSITE" id="PS50975">
    <property type="entry name" value="ATP_GRASP"/>
    <property type="match status" value="1"/>
</dbReference>
<evidence type="ECO:0000256" key="1">
    <source>
        <dbReference type="ARBA" id="ARBA00001953"/>
    </source>
</evidence>
<dbReference type="InterPro" id="IPR005481">
    <property type="entry name" value="BC-like_N"/>
</dbReference>
<feature type="domain" description="ATP-grasp" evidence="8">
    <location>
        <begin position="167"/>
        <end position="364"/>
    </location>
</feature>
<dbReference type="Pfam" id="PF00364">
    <property type="entry name" value="Biotin_lipoyl"/>
    <property type="match status" value="1"/>
</dbReference>
<keyword evidence="11" id="KW-1185">Reference proteome</keyword>
<dbReference type="InterPro" id="IPR016185">
    <property type="entry name" value="PreATP-grasp_dom_sf"/>
</dbReference>
<sequence>MSASIKCLFSKTTRLQKLLKVKPLYRNAFSPLAYATQASFNEDVPKKPIKRLLIANRGEIAVRVMKTAKELGIQTVAVYSEADADSLHVSVADKSYCIGPADSQRSYLNKEKIIQVCKDSGSQAIHPGYGFLSENTEFAELCQQNDITFIGPPSSAIRDMGIKSTSKHIMSAANVPIIEGYHGDDQSDDRLAAEAKKIGFPVMIKAVRGGGGKGMRIAMTEDEFLSQLSSAKNEAMKSFGDQVMLVEKFVVNPRHVEVQVFGDQHGNYVYLFERDCSVQRRHQKIIEEAPAPHLTEEVRRQLGEAAVRAARAVNYVGAGTVEFVMDAEQKFYFMEMNTRLQVEHPVSEMITETDLVEWQLRVAAGEPLPLTQDDLEIYGHSFEARVYAEDPDNEFMPGAGHLQHVLPPDDESYVRVETGIRQGDEVSVHYDPMIAKLVVWGEDRPTALARLISALQKYQIVGLSTNINFMLSLAQHPEFQLGNVHTEFIPQHYDTLFPHREVSHDQLCLAVVTVMSHRLNCRTHADAAFTSLNSLRINHEKQEVMKFKHGDKVITCAVTSHPDGTLTVTSGEQSSKLKGSVIAADLEGQRTTAVAEMEEQIIKCDSLYADNTVHLFTENGLLKLEVPPPAYETSESSAAARADSVAPMPGVIDKIFVQPGDTVEEGQQLIVMIAMKMEYIIRAPRAGVVDTVPYTVGTTVPKGARLVHLQKETDN</sequence>
<dbReference type="NCBIfam" id="NF006367">
    <property type="entry name" value="PRK08591.1"/>
    <property type="match status" value="1"/>
</dbReference>
<dbReference type="Gene3D" id="3.30.470.20">
    <property type="entry name" value="ATP-grasp fold, B domain"/>
    <property type="match status" value="1"/>
</dbReference>
<keyword evidence="3 6" id="KW-0547">Nucleotide-binding</keyword>
<dbReference type="EMBL" id="VXIV02000684">
    <property type="protein sequence ID" value="KAF6036731.1"/>
    <property type="molecule type" value="Genomic_DNA"/>
</dbReference>
<dbReference type="PANTHER" id="PTHR18866:SF33">
    <property type="entry name" value="METHYLCROTONOYL-COA CARBOXYLASE SUBUNIT ALPHA, MITOCHONDRIAL-RELATED"/>
    <property type="match status" value="1"/>
</dbReference>
<dbReference type="FunFam" id="3.40.50.20:FF:000010">
    <property type="entry name" value="Propionyl-CoA carboxylase subunit alpha"/>
    <property type="match status" value="1"/>
</dbReference>
<comment type="cofactor">
    <cofactor evidence="1">
        <name>biotin</name>
        <dbReference type="ChEBI" id="CHEBI:57586"/>
    </cofactor>
</comment>
<dbReference type="GO" id="GO:0005739">
    <property type="term" value="C:mitochondrion"/>
    <property type="evidence" value="ECO:0007669"/>
    <property type="project" value="TreeGrafter"/>
</dbReference>
<dbReference type="InterPro" id="IPR005482">
    <property type="entry name" value="Biotin_COase_C"/>
</dbReference>
<dbReference type="Gene3D" id="3.30.1490.20">
    <property type="entry name" value="ATP-grasp fold, A domain"/>
    <property type="match status" value="1"/>
</dbReference>
<dbReference type="Pfam" id="PF00289">
    <property type="entry name" value="Biotin_carb_N"/>
    <property type="match status" value="1"/>
</dbReference>
<dbReference type="GO" id="GO:0005524">
    <property type="term" value="F:ATP binding"/>
    <property type="evidence" value="ECO:0007669"/>
    <property type="project" value="UniProtKB-UniRule"/>
</dbReference>
<protein>
    <submittedName>
        <fullName evidence="10">MCCC1</fullName>
    </submittedName>
</protein>
<dbReference type="GO" id="GO:0046872">
    <property type="term" value="F:metal ion binding"/>
    <property type="evidence" value="ECO:0007669"/>
    <property type="project" value="InterPro"/>
</dbReference>
<dbReference type="SUPFAM" id="SSF56059">
    <property type="entry name" value="Glutathione synthetase ATP-binding domain-like"/>
    <property type="match status" value="1"/>
</dbReference>
<dbReference type="InterPro" id="IPR005479">
    <property type="entry name" value="CPAse_ATP-bd"/>
</dbReference>
<dbReference type="InterPro" id="IPR013815">
    <property type="entry name" value="ATP_grasp_subdomain_1"/>
</dbReference>
<comment type="caution">
    <text evidence="10">The sequence shown here is derived from an EMBL/GenBank/DDBJ whole genome shotgun (WGS) entry which is preliminary data.</text>
</comment>
<dbReference type="InterPro" id="IPR011054">
    <property type="entry name" value="Rudment_hybrid_motif"/>
</dbReference>
<feature type="domain" description="Lipoyl-binding" evidence="7">
    <location>
        <begin position="631"/>
        <end position="710"/>
    </location>
</feature>
<dbReference type="OrthoDB" id="196847at2759"/>
<dbReference type="Pfam" id="PF02786">
    <property type="entry name" value="CPSase_L_D2"/>
    <property type="match status" value="1"/>
</dbReference>
<evidence type="ECO:0000256" key="6">
    <source>
        <dbReference type="PROSITE-ProRule" id="PRU00409"/>
    </source>
</evidence>
<feature type="domain" description="Biotin carboxylation" evidence="9">
    <location>
        <begin position="48"/>
        <end position="494"/>
    </location>
</feature>
<reference evidence="10" key="1">
    <citation type="submission" date="2020-06" db="EMBL/GenBank/DDBJ databases">
        <title>Draft genome of Bugula neritina, a colonial animal packing powerful symbionts and potential medicines.</title>
        <authorList>
            <person name="Rayko M."/>
        </authorList>
    </citation>
    <scope>NUCLEOTIDE SEQUENCE [LARGE SCALE GENOMIC DNA]</scope>
    <source>
        <strain evidence="10">Kwan_BN1</strain>
    </source>
</reference>
<evidence type="ECO:0000259" key="7">
    <source>
        <dbReference type="PROSITE" id="PS50968"/>
    </source>
</evidence>
<dbReference type="Gene3D" id="2.40.50.100">
    <property type="match status" value="1"/>
</dbReference>
<dbReference type="SUPFAM" id="SSF51246">
    <property type="entry name" value="Rudiment single hybrid motif"/>
    <property type="match status" value="1"/>
</dbReference>
<dbReference type="Pfam" id="PF02785">
    <property type="entry name" value="Biotin_carb_C"/>
    <property type="match status" value="1"/>
</dbReference>
<dbReference type="Proteomes" id="UP000593567">
    <property type="component" value="Unassembled WGS sequence"/>
</dbReference>
<dbReference type="InterPro" id="IPR011764">
    <property type="entry name" value="Biotin_carboxylation_dom"/>
</dbReference>
<dbReference type="FunFam" id="3.30.1490.20:FF:000003">
    <property type="entry name" value="acetyl-CoA carboxylase isoform X1"/>
    <property type="match status" value="1"/>
</dbReference>
<gene>
    <name evidence="10" type="ORF">EB796_004973</name>
</gene>
<dbReference type="PROSITE" id="PS50979">
    <property type="entry name" value="BC"/>
    <property type="match status" value="1"/>
</dbReference>
<dbReference type="GO" id="GO:0004485">
    <property type="term" value="F:methylcrotonoyl-CoA carboxylase activity"/>
    <property type="evidence" value="ECO:0007669"/>
    <property type="project" value="TreeGrafter"/>
</dbReference>
<evidence type="ECO:0000256" key="2">
    <source>
        <dbReference type="ARBA" id="ARBA00022598"/>
    </source>
</evidence>
<dbReference type="SMART" id="SM00878">
    <property type="entry name" value="Biotin_carb_C"/>
    <property type="match status" value="1"/>
</dbReference>
<dbReference type="Gene3D" id="3.40.50.20">
    <property type="match status" value="1"/>
</dbReference>
<keyword evidence="4 6" id="KW-0067">ATP-binding</keyword>
<accession>A0A7J7KFR4</accession>
<dbReference type="PANTHER" id="PTHR18866">
    <property type="entry name" value="CARBOXYLASE:PYRUVATE/ACETYL-COA/PROPIONYL-COA CARBOXYLASE"/>
    <property type="match status" value="1"/>
</dbReference>
<keyword evidence="2" id="KW-0436">Ligase</keyword>
<dbReference type="InterPro" id="IPR001882">
    <property type="entry name" value="Biotin_BS"/>
</dbReference>
<dbReference type="InterPro" id="IPR050856">
    <property type="entry name" value="Biotin_carboxylase_complex"/>
</dbReference>
<dbReference type="InterPro" id="IPR011761">
    <property type="entry name" value="ATP-grasp"/>
</dbReference>
<dbReference type="FunFam" id="3.30.470.20:FF:000028">
    <property type="entry name" value="Methylcrotonoyl-CoA carboxylase subunit alpha, mitochondrial"/>
    <property type="match status" value="1"/>
</dbReference>
<dbReference type="CDD" id="cd06850">
    <property type="entry name" value="biotinyl_domain"/>
    <property type="match status" value="1"/>
</dbReference>
<dbReference type="InterPro" id="IPR000089">
    <property type="entry name" value="Biotin_lipoyl"/>
</dbReference>
<organism evidence="10 11">
    <name type="scientific">Bugula neritina</name>
    <name type="common">Brown bryozoan</name>
    <name type="synonym">Sertularia neritina</name>
    <dbReference type="NCBI Taxonomy" id="10212"/>
    <lineage>
        <taxon>Eukaryota</taxon>
        <taxon>Metazoa</taxon>
        <taxon>Spiralia</taxon>
        <taxon>Lophotrochozoa</taxon>
        <taxon>Bryozoa</taxon>
        <taxon>Gymnolaemata</taxon>
        <taxon>Cheilostomatida</taxon>
        <taxon>Flustrina</taxon>
        <taxon>Buguloidea</taxon>
        <taxon>Bugulidae</taxon>
        <taxon>Bugula</taxon>
    </lineage>
</organism>
<dbReference type="Gene3D" id="3.30.700.40">
    <property type="match status" value="1"/>
</dbReference>
<proteinExistence type="predicted"/>
<evidence type="ECO:0000313" key="10">
    <source>
        <dbReference type="EMBL" id="KAF6036731.1"/>
    </source>
</evidence>
<dbReference type="PROSITE" id="PS00867">
    <property type="entry name" value="CPSASE_2"/>
    <property type="match status" value="1"/>
</dbReference>
<name>A0A7J7KFR4_BUGNE</name>
<dbReference type="PROSITE" id="PS50968">
    <property type="entry name" value="BIOTINYL_LIPOYL"/>
    <property type="match status" value="1"/>
</dbReference>